<evidence type="ECO:0000313" key="3">
    <source>
        <dbReference type="Proteomes" id="UP001231518"/>
    </source>
</evidence>
<dbReference type="PANTHER" id="PTHR21055:SF3">
    <property type="entry name" value="PROTEIN PHOSPHATASE 1 REGULATORY SUBUNIT 36"/>
    <property type="match status" value="1"/>
</dbReference>
<sequence>MEDEDDEGGFGGAFEDGHWIWDDETEALVFVSDHPPVIVESVHMATKAPTGTIEFRDDVDLIEQIRYRRRYQRKIMGQNDVITLQDVKDIALYTAPVNILSPMLINLLHMPTTERFLRAIILSCGYYIQISDEMTDRMLMLEKKLRTPDCERIENTFRENLSDLRGLVAKEYCTMLLGGADTKKFHHMGPLKKRRSLSDKDARLFETLLRMTIQIVWLALGRKRFNQIELEIQRIFKSEIFNNVEHTLKTGYIAQMLPMEQTVLLGPCVRHDKKLNTRSPLMNEVFCDRPMDYRLMGLGIVKYPEITTRLNFFRLVVACPEEQLMAANITLGIIGMLRNKFDTMLRPIPQATSDGKARSSVTNTTSRSSVKKSKVPLYPPFVIPAKCPPETDFPSTFPDETETPNPVSAIQHKRWLNRLKRLLGRQ</sequence>
<evidence type="ECO:0000256" key="1">
    <source>
        <dbReference type="SAM" id="MobiDB-lite"/>
    </source>
</evidence>
<evidence type="ECO:0008006" key="4">
    <source>
        <dbReference type="Google" id="ProtNLM"/>
    </source>
</evidence>
<keyword evidence="3" id="KW-1185">Reference proteome</keyword>
<dbReference type="AlphaFoldDB" id="A0AAD7YRL7"/>
<dbReference type="InterPro" id="IPR026142">
    <property type="entry name" value="Pro_pase_1_reg_su_36"/>
</dbReference>
<feature type="region of interest" description="Disordered" evidence="1">
    <location>
        <begin position="349"/>
        <end position="369"/>
    </location>
</feature>
<dbReference type="Pfam" id="PF14895">
    <property type="entry name" value="PPPI_inhib"/>
    <property type="match status" value="1"/>
</dbReference>
<dbReference type="GO" id="GO:0019902">
    <property type="term" value="F:phosphatase binding"/>
    <property type="evidence" value="ECO:0007669"/>
    <property type="project" value="InterPro"/>
</dbReference>
<accession>A0AAD7YRL7</accession>
<evidence type="ECO:0000313" key="2">
    <source>
        <dbReference type="EMBL" id="KAJ8725015.1"/>
    </source>
</evidence>
<name>A0AAD7YRL7_MYTSE</name>
<protein>
    <recommendedName>
        <fullName evidence="4">Protein phosphatase 1 regulatory subunit 36-like</fullName>
    </recommendedName>
</protein>
<dbReference type="Proteomes" id="UP001231518">
    <property type="component" value="Chromosome 7"/>
</dbReference>
<organism evidence="2 3">
    <name type="scientific">Mythimna separata</name>
    <name type="common">Oriental armyworm</name>
    <name type="synonym">Pseudaletia separata</name>
    <dbReference type="NCBI Taxonomy" id="271217"/>
    <lineage>
        <taxon>Eukaryota</taxon>
        <taxon>Metazoa</taxon>
        <taxon>Ecdysozoa</taxon>
        <taxon>Arthropoda</taxon>
        <taxon>Hexapoda</taxon>
        <taxon>Insecta</taxon>
        <taxon>Pterygota</taxon>
        <taxon>Neoptera</taxon>
        <taxon>Endopterygota</taxon>
        <taxon>Lepidoptera</taxon>
        <taxon>Glossata</taxon>
        <taxon>Ditrysia</taxon>
        <taxon>Noctuoidea</taxon>
        <taxon>Noctuidae</taxon>
        <taxon>Noctuinae</taxon>
        <taxon>Hadenini</taxon>
        <taxon>Mythimna</taxon>
    </lineage>
</organism>
<gene>
    <name evidence="2" type="ORF">PYW07_015973</name>
</gene>
<comment type="caution">
    <text evidence="2">The sequence shown here is derived from an EMBL/GenBank/DDBJ whole genome shotgun (WGS) entry which is preliminary data.</text>
</comment>
<reference evidence="2" key="1">
    <citation type="submission" date="2023-03" db="EMBL/GenBank/DDBJ databases">
        <title>Chromosome-level genomes of two armyworms, Mythimna separata and Mythimna loreyi, provide insights into the biosynthesis and reception of sex pheromones.</title>
        <authorList>
            <person name="Zhao H."/>
        </authorList>
    </citation>
    <scope>NUCLEOTIDE SEQUENCE</scope>
    <source>
        <strain evidence="2">BeijingLab</strain>
        <tissue evidence="2">Pupa</tissue>
    </source>
</reference>
<feature type="compositionally biased region" description="Low complexity" evidence="1">
    <location>
        <begin position="358"/>
        <end position="368"/>
    </location>
</feature>
<dbReference type="EMBL" id="JARGEI010000010">
    <property type="protein sequence ID" value="KAJ8725015.1"/>
    <property type="molecule type" value="Genomic_DNA"/>
</dbReference>
<proteinExistence type="predicted"/>
<dbReference type="PANTHER" id="PTHR21055">
    <property type="entry name" value="PROTEIN PHOSPHATASE 1 REGULATORY SUBUNIT 36"/>
    <property type="match status" value="1"/>
</dbReference>